<comment type="caution">
    <text evidence="1">The sequence shown here is derived from an EMBL/GenBank/DDBJ whole genome shotgun (WGS) entry which is preliminary data.</text>
</comment>
<proteinExistence type="predicted"/>
<reference evidence="1" key="1">
    <citation type="journal article" date="2022" name="Int. J. Mol. Sci.">
        <title>Draft Genome of Tanacetum Coccineum: Genomic Comparison of Closely Related Tanacetum-Family Plants.</title>
        <authorList>
            <person name="Yamashiro T."/>
            <person name="Shiraishi A."/>
            <person name="Nakayama K."/>
            <person name="Satake H."/>
        </authorList>
    </citation>
    <scope>NUCLEOTIDE SEQUENCE</scope>
</reference>
<gene>
    <name evidence="1" type="ORF">Tco_0707542</name>
</gene>
<keyword evidence="2" id="KW-1185">Reference proteome</keyword>
<evidence type="ECO:0008006" key="3">
    <source>
        <dbReference type="Google" id="ProtNLM"/>
    </source>
</evidence>
<reference evidence="1" key="2">
    <citation type="submission" date="2022-01" db="EMBL/GenBank/DDBJ databases">
        <authorList>
            <person name="Yamashiro T."/>
            <person name="Shiraishi A."/>
            <person name="Satake H."/>
            <person name="Nakayama K."/>
        </authorList>
    </citation>
    <scope>NUCLEOTIDE SEQUENCE</scope>
</reference>
<dbReference type="Proteomes" id="UP001151760">
    <property type="component" value="Unassembled WGS sequence"/>
</dbReference>
<organism evidence="1 2">
    <name type="scientific">Tanacetum coccineum</name>
    <dbReference type="NCBI Taxonomy" id="301880"/>
    <lineage>
        <taxon>Eukaryota</taxon>
        <taxon>Viridiplantae</taxon>
        <taxon>Streptophyta</taxon>
        <taxon>Embryophyta</taxon>
        <taxon>Tracheophyta</taxon>
        <taxon>Spermatophyta</taxon>
        <taxon>Magnoliopsida</taxon>
        <taxon>eudicotyledons</taxon>
        <taxon>Gunneridae</taxon>
        <taxon>Pentapetalae</taxon>
        <taxon>asterids</taxon>
        <taxon>campanulids</taxon>
        <taxon>Asterales</taxon>
        <taxon>Asteraceae</taxon>
        <taxon>Asteroideae</taxon>
        <taxon>Anthemideae</taxon>
        <taxon>Anthemidinae</taxon>
        <taxon>Tanacetum</taxon>
    </lineage>
</organism>
<accession>A0ABQ4YC25</accession>
<evidence type="ECO:0000313" key="2">
    <source>
        <dbReference type="Proteomes" id="UP001151760"/>
    </source>
</evidence>
<dbReference type="EMBL" id="BQNB010010249">
    <property type="protein sequence ID" value="GJS74701.1"/>
    <property type="molecule type" value="Genomic_DNA"/>
</dbReference>
<name>A0ABQ4YC25_9ASTR</name>
<sequence length="304" mass="35409">MYNQIIRADGSSKNYKIFSKMLDDFERQDVIDLHRLVNERYEITSLEGYDLLLWGDLKTLFEPNEEDEIWKNQQDFNLISWRLFDSCGVHVLMLNRRLEVDYESEMAFELFRFTNTTSKVEEGDDWWELKASEVTTISFGIIQNGDFYFEVEDEETKLMKETPYELLKDNEKKKLSKNKEAKMTVYKALPCKEYDATLYALQRFNAIVTSLEYLDPNYSSKNHVRKFLRAHPLKWRAKVTAIEEAKDLATLPLDELVGNLKVIGSDAEIDLVMAVIGSVKGEVKASRTKVVKAQRKRKLATILG</sequence>
<protein>
    <recommendedName>
        <fullName evidence="3">UBN2 domain-containing protein</fullName>
    </recommendedName>
</protein>
<evidence type="ECO:0000313" key="1">
    <source>
        <dbReference type="EMBL" id="GJS74701.1"/>
    </source>
</evidence>